<organism evidence="1">
    <name type="scientific">Microvirga ossetica</name>
    <dbReference type="NCBI Taxonomy" id="1882682"/>
    <lineage>
        <taxon>Bacteria</taxon>
        <taxon>Pseudomonadati</taxon>
        <taxon>Pseudomonadota</taxon>
        <taxon>Alphaproteobacteria</taxon>
        <taxon>Hyphomicrobiales</taxon>
        <taxon>Methylobacteriaceae</taxon>
        <taxon>Microvirga</taxon>
    </lineage>
</organism>
<dbReference type="KEGG" id="moc:BB934_42620"/>
<protein>
    <submittedName>
        <fullName evidence="1">Uncharacterized protein</fullName>
    </submittedName>
</protein>
<dbReference type="EMBL" id="CP016620">
    <property type="protein sequence ID" value="ANY84928.1"/>
    <property type="molecule type" value="Genomic_DNA"/>
</dbReference>
<dbReference type="RefSeq" id="WP_099515764.1">
    <property type="nucleotide sequence ID" value="NZ_CP016620.1"/>
</dbReference>
<reference evidence="1" key="1">
    <citation type="submission" date="2016-07" db="EMBL/GenBank/DDBJ databases">
        <title>Microvirga ossetica sp. nov. a new species of rhizobia isolated from root nodules of the legume species Vicia alpestris Steven originated from North Ossetia region in the Caucasus.</title>
        <authorList>
            <person name="Safronova V.I."/>
            <person name="Kuznetsova I.G."/>
            <person name="Sazanova A.L."/>
            <person name="Belimov A."/>
            <person name="Andronov E."/>
            <person name="Osledkin Y.S."/>
            <person name="Onishchuk O.P."/>
            <person name="Kurchak O.N."/>
            <person name="Shaposhnikov A.I."/>
            <person name="Willems A."/>
            <person name="Tikhonovich I.A."/>
        </authorList>
    </citation>
    <scope>NUCLEOTIDE SEQUENCE [LARGE SCALE GENOMIC DNA]</scope>
    <source>
        <strain evidence="1">V5/3M</strain>
        <plasmid evidence="1">unnamed4</plasmid>
    </source>
</reference>
<evidence type="ECO:0000313" key="1">
    <source>
        <dbReference type="EMBL" id="ANY84928.1"/>
    </source>
</evidence>
<gene>
    <name evidence="1" type="ORF">BB934_42620</name>
</gene>
<proteinExistence type="predicted"/>
<dbReference type="AlphaFoldDB" id="A0A1B2EYA7"/>
<name>A0A1B2EYA7_9HYPH</name>
<geneLocation type="plasmid" evidence="1">
    <name>unnamed4</name>
</geneLocation>
<keyword evidence="1" id="KW-0614">Plasmid</keyword>
<sequence length="100" mass="11316">MATTERKLMAATPVTFIDVYRIHAQDARELADMKLRLIGIKLYIHEAAPLIRWSIADLAETITKQPLIRTQNYIVAIHGHEMSREVAKFAQSEDGDPGDQ</sequence>
<accession>A0A1B2EYA7</accession>